<dbReference type="RefSeq" id="WP_066232069.1">
    <property type="nucleotide sequence ID" value="NZ_CP066701.1"/>
</dbReference>
<dbReference type="PATRIC" id="fig|46224.3.peg.3332"/>
<evidence type="ECO:0000313" key="2">
    <source>
        <dbReference type="EMBL" id="KYD04377.1"/>
    </source>
</evidence>
<reference evidence="2 4" key="1">
    <citation type="submission" date="2016-01" db="EMBL/GenBank/DDBJ databases">
        <title>Genome Sequences of Twelve Sporeforming Bacillus Species Isolated from Foods.</title>
        <authorList>
            <person name="Berendsen E.M."/>
            <person name="Wells-Bennik M.H."/>
            <person name="Krawcyk A.O."/>
            <person name="De Jong A."/>
            <person name="Holsappel S."/>
            <person name="Eijlander R.T."/>
            <person name="Kuipers O.P."/>
        </authorList>
    </citation>
    <scope>NUCLEOTIDE SEQUENCE [LARGE SCALE GENOMIC DNA]</scope>
    <source>
        <strain evidence="2 4">B4102</strain>
    </source>
</reference>
<dbReference type="Pfam" id="PF14071">
    <property type="entry name" value="YlbD_coat"/>
    <property type="match status" value="1"/>
</dbReference>
<feature type="compositionally biased region" description="Polar residues" evidence="1">
    <location>
        <begin position="117"/>
        <end position="129"/>
    </location>
</feature>
<evidence type="ECO:0000256" key="1">
    <source>
        <dbReference type="SAM" id="MobiDB-lite"/>
    </source>
</evidence>
<evidence type="ECO:0000313" key="5">
    <source>
        <dbReference type="Proteomes" id="UP000595512"/>
    </source>
</evidence>
<dbReference type="InterPro" id="IPR025953">
    <property type="entry name" value="YlbD_coat"/>
</dbReference>
<name>A0A150KWA2_9BACI</name>
<dbReference type="EMBL" id="CP066701">
    <property type="protein sequence ID" value="QQX25317.1"/>
    <property type="molecule type" value="Genomic_DNA"/>
</dbReference>
<feature type="region of interest" description="Disordered" evidence="1">
    <location>
        <begin position="116"/>
        <end position="137"/>
    </location>
</feature>
<keyword evidence="4" id="KW-1185">Reference proteome</keyword>
<organism evidence="2 4">
    <name type="scientific">Heyndrickxia sporothermodurans</name>
    <dbReference type="NCBI Taxonomy" id="46224"/>
    <lineage>
        <taxon>Bacteria</taxon>
        <taxon>Bacillati</taxon>
        <taxon>Bacillota</taxon>
        <taxon>Bacilli</taxon>
        <taxon>Bacillales</taxon>
        <taxon>Bacillaceae</taxon>
        <taxon>Heyndrickxia</taxon>
    </lineage>
</organism>
<sequence>MGNKKLHPTVEKFKEFVKEHPKLISEVKNGSNTLQEFYEDWYLLGEDDPFWEKYRNNDDGTVETQSDSNEKAESNGKWMKQIGSIIQKVDANQMQYHLNNLSQVIASVQGVLAQFQGEKQSTTPTNEQRNPFAFRKD</sequence>
<accession>A0A150KWA2</accession>
<dbReference type="AlphaFoldDB" id="A0A150KWA2"/>
<evidence type="ECO:0000313" key="4">
    <source>
        <dbReference type="Proteomes" id="UP000075666"/>
    </source>
</evidence>
<reference evidence="3 5" key="2">
    <citation type="submission" date="2020-12" db="EMBL/GenBank/DDBJ databases">
        <title>Taxonomic evaluation of the Bacillus sporothermodurans group of bacteria based on whole genome sequences.</title>
        <authorList>
            <person name="Fiedler G."/>
            <person name="Herbstmann A.-D."/>
            <person name="Doll E."/>
            <person name="Wenning M."/>
            <person name="Brinks E."/>
            <person name="Kabisch J."/>
            <person name="Breitenwieser F."/>
            <person name="Lappann M."/>
            <person name="Boehnlein C."/>
            <person name="Franz C."/>
        </authorList>
    </citation>
    <scope>NUCLEOTIDE SEQUENCE [LARGE SCALE GENOMIC DNA]</scope>
    <source>
        <strain evidence="3 5">DSM 10599</strain>
    </source>
</reference>
<dbReference type="Proteomes" id="UP000075666">
    <property type="component" value="Unassembled WGS sequence"/>
</dbReference>
<gene>
    <name evidence="2" type="ORF">B4102_0409</name>
    <name evidence="3" type="ORF">JGZ69_21945</name>
</gene>
<dbReference type="KEGG" id="hspo:JGZ69_21945"/>
<evidence type="ECO:0000313" key="3">
    <source>
        <dbReference type="EMBL" id="QQX25317.1"/>
    </source>
</evidence>
<dbReference type="GeneID" id="62497754"/>
<dbReference type="STRING" id="46224.B4102_0409"/>
<protein>
    <submittedName>
        <fullName evidence="3">YlbD family protein</fullName>
    </submittedName>
</protein>
<feature type="region of interest" description="Disordered" evidence="1">
    <location>
        <begin position="55"/>
        <end position="75"/>
    </location>
</feature>
<proteinExistence type="predicted"/>
<dbReference type="EMBL" id="LQYN01000060">
    <property type="protein sequence ID" value="KYD04377.1"/>
    <property type="molecule type" value="Genomic_DNA"/>
</dbReference>
<dbReference type="Proteomes" id="UP000595512">
    <property type="component" value="Chromosome"/>
</dbReference>
<dbReference type="OrthoDB" id="1655540at2"/>